<dbReference type="Pfam" id="PF11253">
    <property type="entry name" value="DUF3052"/>
    <property type="match status" value="1"/>
</dbReference>
<keyword evidence="2" id="KW-1185">Reference proteome</keyword>
<dbReference type="Proteomes" id="UP001244136">
    <property type="component" value="Chromosome"/>
</dbReference>
<sequence length="125" mass="13564">MGLALGQVVQELGWDEDVDDALRDDIMDIIDAEMIEEPLEAVDVVVLWWRDEDGDVADGLVDAMTDLSGNGWIWLLTPKVGRPGFIDPASIAEGVTVAGLSLTSTANCADDWQATRVVRPKGARR</sequence>
<organism evidence="1 2">
    <name type="scientific">Tessaracoccus lacteus</name>
    <dbReference type="NCBI Taxonomy" id="3041766"/>
    <lineage>
        <taxon>Bacteria</taxon>
        <taxon>Bacillati</taxon>
        <taxon>Actinomycetota</taxon>
        <taxon>Actinomycetes</taxon>
        <taxon>Propionibacteriales</taxon>
        <taxon>Propionibacteriaceae</taxon>
        <taxon>Tessaracoccus</taxon>
    </lineage>
</organism>
<proteinExistence type="predicted"/>
<accession>A0ABY8Q143</accession>
<protein>
    <submittedName>
        <fullName evidence="1">DUF3052 domain-containing protein</fullName>
    </submittedName>
</protein>
<reference evidence="1 2" key="1">
    <citation type="journal article" date="2008" name="Int. J. Syst. Evol. Microbiol.">
        <title>Tessaracoccus flavescens sp. nov., isolated from marine sediment.</title>
        <authorList>
            <person name="Lee D.W."/>
            <person name="Lee S.D."/>
        </authorList>
    </citation>
    <scope>NUCLEOTIDE SEQUENCE [LARGE SCALE GENOMIC DNA]</scope>
    <source>
        <strain evidence="1 2">T21</strain>
    </source>
</reference>
<dbReference type="EMBL" id="CP123967">
    <property type="protein sequence ID" value="WGT48525.1"/>
    <property type="molecule type" value="Genomic_DNA"/>
</dbReference>
<gene>
    <name evidence="1" type="ORF">QH948_06005</name>
</gene>
<evidence type="ECO:0000313" key="1">
    <source>
        <dbReference type="EMBL" id="WGT48525.1"/>
    </source>
</evidence>
<evidence type="ECO:0000313" key="2">
    <source>
        <dbReference type="Proteomes" id="UP001244136"/>
    </source>
</evidence>
<dbReference type="InterPro" id="IPR021412">
    <property type="entry name" value="DUF3052"/>
</dbReference>
<name>A0ABY8Q143_9ACTN</name>